<protein>
    <recommendedName>
        <fullName evidence="1">tRNA-uridine aminocarboxypropyltransferase</fullName>
        <ecNumber evidence="1">2.5.1.25</ecNumber>
    </recommendedName>
</protein>
<evidence type="ECO:0000313" key="7">
    <source>
        <dbReference type="EMBL" id="GGB20311.1"/>
    </source>
</evidence>
<reference evidence="8" key="1">
    <citation type="journal article" date="2019" name="Int. J. Syst. Evol. Microbiol.">
        <title>The Global Catalogue of Microorganisms (GCM) 10K type strain sequencing project: providing services to taxonomists for standard genome sequencing and annotation.</title>
        <authorList>
            <consortium name="The Broad Institute Genomics Platform"/>
            <consortium name="The Broad Institute Genome Sequencing Center for Infectious Disease"/>
            <person name="Wu L."/>
            <person name="Ma J."/>
        </authorList>
    </citation>
    <scope>NUCLEOTIDE SEQUENCE [LARGE SCALE GENOMIC DNA]</scope>
    <source>
        <strain evidence="8">CGMCC 1.10131</strain>
    </source>
</reference>
<evidence type="ECO:0000259" key="6">
    <source>
        <dbReference type="SMART" id="SM01144"/>
    </source>
</evidence>
<proteinExistence type="inferred from homology"/>
<evidence type="ECO:0000256" key="5">
    <source>
        <dbReference type="ARBA" id="ARBA00034489"/>
    </source>
</evidence>
<gene>
    <name evidence="7" type="ORF">GCM10007414_37150</name>
</gene>
<dbReference type="EC" id="2.5.1.25" evidence="1"/>
<sequence>MSRPSCSHCLRPQSHCLCAHIQPCHNQHPVLIMQHSSEQQHAKGTALLAYQALAKAELIIGESPDDFQQLKQRVLSQPEAFALIYPSPLSQAIENQVTRLNKALSANKPLQLIFLDGTWRKAKKLWHLNPWLQHITQFHFAAPPEGQYVIRKTSIDKGLSTIEAIAYSLQVLENLDSQPLLKALAALKQQQLAAIPEAYRHRYNKQKATSG</sequence>
<comment type="similarity">
    <text evidence="5">Belongs to the TDD superfamily. DTWD2 family.</text>
</comment>
<keyword evidence="3" id="KW-0949">S-adenosyl-L-methionine</keyword>
<dbReference type="RefSeq" id="WP_055733687.1">
    <property type="nucleotide sequence ID" value="NZ_BMDY01000034.1"/>
</dbReference>
<name>A0ABQ1I7Z7_9ALTE</name>
<feature type="domain" description="DTW" evidence="6">
    <location>
        <begin position="2"/>
        <end position="196"/>
    </location>
</feature>
<evidence type="ECO:0000256" key="4">
    <source>
        <dbReference type="ARBA" id="ARBA00022694"/>
    </source>
</evidence>
<organism evidence="7 8">
    <name type="scientific">Agarivorans gilvus</name>
    <dbReference type="NCBI Taxonomy" id="680279"/>
    <lineage>
        <taxon>Bacteria</taxon>
        <taxon>Pseudomonadati</taxon>
        <taxon>Pseudomonadota</taxon>
        <taxon>Gammaproteobacteria</taxon>
        <taxon>Alteromonadales</taxon>
        <taxon>Alteromonadaceae</taxon>
        <taxon>Agarivorans</taxon>
    </lineage>
</organism>
<dbReference type="EMBL" id="BMDY01000034">
    <property type="protein sequence ID" value="GGB20311.1"/>
    <property type="molecule type" value="Genomic_DNA"/>
</dbReference>
<dbReference type="Proteomes" id="UP000651977">
    <property type="component" value="Unassembled WGS sequence"/>
</dbReference>
<dbReference type="PANTHER" id="PTHR21392">
    <property type="entry name" value="TRNA-URIDINE AMINOCARBOXYPROPYLTRANSFERASE 2"/>
    <property type="match status" value="1"/>
</dbReference>
<dbReference type="SMART" id="SM01144">
    <property type="entry name" value="DTW"/>
    <property type="match status" value="1"/>
</dbReference>
<dbReference type="InterPro" id="IPR039262">
    <property type="entry name" value="DTWD2/TAPT"/>
</dbReference>
<keyword evidence="8" id="KW-1185">Reference proteome</keyword>
<evidence type="ECO:0000256" key="2">
    <source>
        <dbReference type="ARBA" id="ARBA00022679"/>
    </source>
</evidence>
<dbReference type="InterPro" id="IPR005636">
    <property type="entry name" value="DTW"/>
</dbReference>
<evidence type="ECO:0000313" key="8">
    <source>
        <dbReference type="Proteomes" id="UP000651977"/>
    </source>
</evidence>
<evidence type="ECO:0000256" key="3">
    <source>
        <dbReference type="ARBA" id="ARBA00022691"/>
    </source>
</evidence>
<dbReference type="PANTHER" id="PTHR21392:SF0">
    <property type="entry name" value="TRNA-URIDINE AMINOCARBOXYPROPYLTRANSFERASE 2"/>
    <property type="match status" value="1"/>
</dbReference>
<dbReference type="Pfam" id="PF03942">
    <property type="entry name" value="DTW"/>
    <property type="match status" value="1"/>
</dbReference>
<evidence type="ECO:0000256" key="1">
    <source>
        <dbReference type="ARBA" id="ARBA00012386"/>
    </source>
</evidence>
<keyword evidence="4" id="KW-0819">tRNA processing</keyword>
<comment type="caution">
    <text evidence="7">The sequence shown here is derived from an EMBL/GenBank/DDBJ whole genome shotgun (WGS) entry which is preliminary data.</text>
</comment>
<keyword evidence="2" id="KW-0808">Transferase</keyword>
<accession>A0ABQ1I7Z7</accession>